<dbReference type="GO" id="GO:0008818">
    <property type="term" value="F:cobalamin 5'-phosphate synthase activity"/>
    <property type="evidence" value="ECO:0007669"/>
    <property type="project" value="UniProtKB-UniRule"/>
</dbReference>
<dbReference type="GO" id="GO:0005886">
    <property type="term" value="C:plasma membrane"/>
    <property type="evidence" value="ECO:0007669"/>
    <property type="project" value="UniProtKB-SubCell"/>
</dbReference>
<dbReference type="PANTHER" id="PTHR34148:SF1">
    <property type="entry name" value="ADENOSYLCOBINAMIDE-GDP RIBAZOLETRANSFERASE"/>
    <property type="match status" value="1"/>
</dbReference>
<dbReference type="EC" id="2.7.8.26" evidence="5 19"/>
<evidence type="ECO:0000256" key="9">
    <source>
        <dbReference type="ARBA" id="ARBA00022679"/>
    </source>
</evidence>
<keyword evidence="8 19" id="KW-0169">Cobalamin biosynthesis</keyword>
<dbReference type="Pfam" id="PF02654">
    <property type="entry name" value="CobS"/>
    <property type="match status" value="1"/>
</dbReference>
<comment type="pathway">
    <text evidence="3 19">Cofactor biosynthesis; adenosylcobalamin biosynthesis; adenosylcobalamin from cob(II)yrinate a,c-diamide: step 7/7.</text>
</comment>
<dbReference type="AlphaFoldDB" id="A0A7I8DDM9"/>
<comment type="catalytic activity">
    <reaction evidence="18 19">
        <text>alpha-ribazole 5'-phosphate + adenosylcob(III)inamide-GDP = adenosylcob(III)alamin 5'-phosphate + GMP + H(+)</text>
        <dbReference type="Rhea" id="RHEA:23560"/>
        <dbReference type="ChEBI" id="CHEBI:15378"/>
        <dbReference type="ChEBI" id="CHEBI:57918"/>
        <dbReference type="ChEBI" id="CHEBI:58115"/>
        <dbReference type="ChEBI" id="CHEBI:60487"/>
        <dbReference type="ChEBI" id="CHEBI:60493"/>
        <dbReference type="EC" id="2.7.8.26"/>
    </reaction>
</comment>
<evidence type="ECO:0000256" key="8">
    <source>
        <dbReference type="ARBA" id="ARBA00022573"/>
    </source>
</evidence>
<keyword evidence="13 19" id="KW-0472">Membrane</keyword>
<feature type="transmembrane region" description="Helical" evidence="19">
    <location>
        <begin position="41"/>
        <end position="64"/>
    </location>
</feature>
<evidence type="ECO:0000256" key="11">
    <source>
        <dbReference type="ARBA" id="ARBA00022842"/>
    </source>
</evidence>
<evidence type="ECO:0000256" key="1">
    <source>
        <dbReference type="ARBA" id="ARBA00001946"/>
    </source>
</evidence>
<feature type="transmembrane region" description="Helical" evidence="19">
    <location>
        <begin position="138"/>
        <end position="160"/>
    </location>
</feature>
<proteinExistence type="inferred from homology"/>
<name>A0A7I8DDM9_9BACL</name>
<comment type="function">
    <text evidence="14 19">Joins adenosylcobinamide-GDP and alpha-ribazole to generate adenosylcobalamin (Ado-cobalamin). Also synthesizes adenosylcobalamin 5'-phosphate from adenosylcobinamide-GDP and alpha-ribazole 5'-phosphate.</text>
</comment>
<evidence type="ECO:0000256" key="12">
    <source>
        <dbReference type="ARBA" id="ARBA00022989"/>
    </source>
</evidence>
<dbReference type="KEGG" id="eff:skT53_16150"/>
<feature type="transmembrane region" description="Helical" evidence="19">
    <location>
        <begin position="114"/>
        <end position="132"/>
    </location>
</feature>
<evidence type="ECO:0000256" key="5">
    <source>
        <dbReference type="ARBA" id="ARBA00013200"/>
    </source>
</evidence>
<evidence type="ECO:0000256" key="15">
    <source>
        <dbReference type="ARBA" id="ARBA00032605"/>
    </source>
</evidence>
<comment type="similarity">
    <text evidence="4 19">Belongs to the CobS family.</text>
</comment>
<evidence type="ECO:0000256" key="13">
    <source>
        <dbReference type="ARBA" id="ARBA00023136"/>
    </source>
</evidence>
<dbReference type="NCBIfam" id="TIGR00317">
    <property type="entry name" value="cobS"/>
    <property type="match status" value="1"/>
</dbReference>
<dbReference type="InterPro" id="IPR003805">
    <property type="entry name" value="CobS"/>
</dbReference>
<evidence type="ECO:0000256" key="4">
    <source>
        <dbReference type="ARBA" id="ARBA00010561"/>
    </source>
</evidence>
<feature type="transmembrane region" description="Helical" evidence="19">
    <location>
        <begin position="201"/>
        <end position="219"/>
    </location>
</feature>
<comment type="cofactor">
    <cofactor evidence="1 19">
        <name>Mg(2+)</name>
        <dbReference type="ChEBI" id="CHEBI:18420"/>
    </cofactor>
</comment>
<keyword evidence="9 19" id="KW-0808">Transferase</keyword>
<dbReference type="Proteomes" id="UP000593802">
    <property type="component" value="Chromosome"/>
</dbReference>
<dbReference type="PANTHER" id="PTHR34148">
    <property type="entry name" value="ADENOSYLCOBINAMIDE-GDP RIBAZOLETRANSFERASE"/>
    <property type="match status" value="1"/>
</dbReference>
<keyword evidence="12 19" id="KW-1133">Transmembrane helix</keyword>
<dbReference type="EMBL" id="AP023366">
    <property type="protein sequence ID" value="BCJ86630.1"/>
    <property type="molecule type" value="Genomic_DNA"/>
</dbReference>
<keyword evidence="21" id="KW-1185">Reference proteome</keyword>
<organism evidence="20 21">
    <name type="scientific">Effusibacillus dendaii</name>
    <dbReference type="NCBI Taxonomy" id="2743772"/>
    <lineage>
        <taxon>Bacteria</taxon>
        <taxon>Bacillati</taxon>
        <taxon>Bacillota</taxon>
        <taxon>Bacilli</taxon>
        <taxon>Bacillales</taxon>
        <taxon>Alicyclobacillaceae</taxon>
        <taxon>Effusibacillus</taxon>
    </lineage>
</organism>
<evidence type="ECO:0000256" key="16">
    <source>
        <dbReference type="ARBA" id="ARBA00032853"/>
    </source>
</evidence>
<sequence>MQKIWLEWETAVQFLTRIPWPTPHLSLQKFDADRFVRSVKWYPYVGILIGGILYVFACGLYRWFPAPVASILVLLAEIAITGGLHLDGLMDTADGMMSGRDRERKLEIMKDSRVGAMGVIAFVSLFALKWSLLSEVSVKFPLLLLIMPSIGRLTMVWAIAKYPPARREGMGVSIAGRLSSTQLLAANLALILPLAVWQLHGVLIVLVCAAVMWAFASWIYRSIGGLTGDSYGFLCETAEVVFLLASVGIMAI</sequence>
<comment type="catalytic activity">
    <reaction evidence="17 19">
        <text>alpha-ribazole + adenosylcob(III)inamide-GDP = adenosylcob(III)alamin + GMP + H(+)</text>
        <dbReference type="Rhea" id="RHEA:16049"/>
        <dbReference type="ChEBI" id="CHEBI:10329"/>
        <dbReference type="ChEBI" id="CHEBI:15378"/>
        <dbReference type="ChEBI" id="CHEBI:18408"/>
        <dbReference type="ChEBI" id="CHEBI:58115"/>
        <dbReference type="ChEBI" id="CHEBI:60487"/>
        <dbReference type="EC" id="2.7.8.26"/>
    </reaction>
</comment>
<accession>A0A7I8DDM9</accession>
<evidence type="ECO:0000256" key="7">
    <source>
        <dbReference type="ARBA" id="ARBA00022475"/>
    </source>
</evidence>
<dbReference type="UniPathway" id="UPA00148">
    <property type="reaction ID" value="UER00238"/>
</dbReference>
<evidence type="ECO:0000256" key="17">
    <source>
        <dbReference type="ARBA" id="ARBA00048623"/>
    </source>
</evidence>
<dbReference type="RefSeq" id="WP_226375380.1">
    <property type="nucleotide sequence ID" value="NZ_AP023366.1"/>
</dbReference>
<gene>
    <name evidence="19 20" type="primary">cobS</name>
    <name evidence="20" type="ORF">skT53_16150</name>
</gene>
<evidence type="ECO:0000256" key="6">
    <source>
        <dbReference type="ARBA" id="ARBA00015850"/>
    </source>
</evidence>
<evidence type="ECO:0000256" key="14">
    <source>
        <dbReference type="ARBA" id="ARBA00025228"/>
    </source>
</evidence>
<evidence type="ECO:0000256" key="19">
    <source>
        <dbReference type="HAMAP-Rule" id="MF_00719"/>
    </source>
</evidence>
<dbReference type="HAMAP" id="MF_00719">
    <property type="entry name" value="CobS"/>
    <property type="match status" value="1"/>
</dbReference>
<evidence type="ECO:0000313" key="20">
    <source>
        <dbReference type="EMBL" id="BCJ86630.1"/>
    </source>
</evidence>
<evidence type="ECO:0000256" key="2">
    <source>
        <dbReference type="ARBA" id="ARBA00004651"/>
    </source>
</evidence>
<dbReference type="GO" id="GO:0009236">
    <property type="term" value="P:cobalamin biosynthetic process"/>
    <property type="evidence" value="ECO:0007669"/>
    <property type="project" value="UniProtKB-UniRule"/>
</dbReference>
<evidence type="ECO:0000256" key="10">
    <source>
        <dbReference type="ARBA" id="ARBA00022692"/>
    </source>
</evidence>
<reference evidence="20 21" key="1">
    <citation type="submission" date="2020-08" db="EMBL/GenBank/DDBJ databases">
        <title>Complete Genome Sequence of Effusibacillus dendaii Strain skT53, Isolated from Farmland soil.</title>
        <authorList>
            <person name="Konishi T."/>
            <person name="Kawasaki H."/>
        </authorList>
    </citation>
    <scope>NUCLEOTIDE SEQUENCE [LARGE SCALE GENOMIC DNA]</scope>
    <source>
        <strain evidence="21">skT53</strain>
    </source>
</reference>
<evidence type="ECO:0000313" key="21">
    <source>
        <dbReference type="Proteomes" id="UP000593802"/>
    </source>
</evidence>
<feature type="transmembrane region" description="Helical" evidence="19">
    <location>
        <begin position="231"/>
        <end position="251"/>
    </location>
</feature>
<evidence type="ECO:0000256" key="3">
    <source>
        <dbReference type="ARBA" id="ARBA00004663"/>
    </source>
</evidence>
<keyword evidence="10 19" id="KW-0812">Transmembrane</keyword>
<keyword evidence="7 19" id="KW-1003">Cell membrane</keyword>
<feature type="transmembrane region" description="Helical" evidence="19">
    <location>
        <begin position="70"/>
        <end position="93"/>
    </location>
</feature>
<dbReference type="GO" id="GO:0051073">
    <property type="term" value="F:adenosylcobinamide-GDP ribazoletransferase activity"/>
    <property type="evidence" value="ECO:0007669"/>
    <property type="project" value="UniProtKB-UniRule"/>
</dbReference>
<comment type="subcellular location">
    <subcellularLocation>
        <location evidence="2 19">Cell membrane</location>
        <topology evidence="2 19">Multi-pass membrane protein</topology>
    </subcellularLocation>
</comment>
<feature type="transmembrane region" description="Helical" evidence="19">
    <location>
        <begin position="172"/>
        <end position="195"/>
    </location>
</feature>
<protein>
    <recommendedName>
        <fullName evidence="6 19">Adenosylcobinamide-GDP ribazoletransferase</fullName>
        <ecNumber evidence="5 19">2.7.8.26</ecNumber>
    </recommendedName>
    <alternativeName>
        <fullName evidence="16 19">Cobalamin synthase</fullName>
    </alternativeName>
    <alternativeName>
        <fullName evidence="15 19">Cobalamin-5'-phosphate synthase</fullName>
    </alternativeName>
</protein>
<keyword evidence="11 19" id="KW-0460">Magnesium</keyword>
<evidence type="ECO:0000256" key="18">
    <source>
        <dbReference type="ARBA" id="ARBA00049504"/>
    </source>
</evidence>